<gene>
    <name evidence="2" type="ORF">NHX12_022227</name>
</gene>
<sequence length="90" mass="9801">MMMVDGGLEGHDDVMGLEGHDVMGLEGALVPKVTIEYTPLHLWPDDSLELRSQQHGRWSGCLTFPNDDPISSDKEGPEIRGEAGDEVIGL</sequence>
<dbReference type="EMBL" id="JANIIK010000038">
    <property type="protein sequence ID" value="KAJ3610133.1"/>
    <property type="molecule type" value="Genomic_DNA"/>
</dbReference>
<dbReference type="AlphaFoldDB" id="A0A9Q0EPG1"/>
<organism evidence="2 3">
    <name type="scientific">Muraenolepis orangiensis</name>
    <name type="common">Patagonian moray cod</name>
    <dbReference type="NCBI Taxonomy" id="630683"/>
    <lineage>
        <taxon>Eukaryota</taxon>
        <taxon>Metazoa</taxon>
        <taxon>Chordata</taxon>
        <taxon>Craniata</taxon>
        <taxon>Vertebrata</taxon>
        <taxon>Euteleostomi</taxon>
        <taxon>Actinopterygii</taxon>
        <taxon>Neopterygii</taxon>
        <taxon>Teleostei</taxon>
        <taxon>Neoteleostei</taxon>
        <taxon>Acanthomorphata</taxon>
        <taxon>Zeiogadaria</taxon>
        <taxon>Gadariae</taxon>
        <taxon>Gadiformes</taxon>
        <taxon>Muraenolepidoidei</taxon>
        <taxon>Muraenolepididae</taxon>
        <taxon>Muraenolepis</taxon>
    </lineage>
</organism>
<evidence type="ECO:0000256" key="1">
    <source>
        <dbReference type="SAM" id="MobiDB-lite"/>
    </source>
</evidence>
<proteinExistence type="predicted"/>
<dbReference type="Proteomes" id="UP001148018">
    <property type="component" value="Unassembled WGS sequence"/>
</dbReference>
<name>A0A9Q0EPG1_9TELE</name>
<feature type="region of interest" description="Disordered" evidence="1">
    <location>
        <begin position="62"/>
        <end position="90"/>
    </location>
</feature>
<keyword evidence="3" id="KW-1185">Reference proteome</keyword>
<reference evidence="2" key="1">
    <citation type="submission" date="2022-07" db="EMBL/GenBank/DDBJ databases">
        <title>Chromosome-level genome of Muraenolepis orangiensis.</title>
        <authorList>
            <person name="Kim J."/>
        </authorList>
    </citation>
    <scope>NUCLEOTIDE SEQUENCE</scope>
    <source>
        <strain evidence="2">KU_S4_2022</strain>
        <tissue evidence="2">Muscle</tissue>
    </source>
</reference>
<accession>A0A9Q0EPG1</accession>
<evidence type="ECO:0000313" key="2">
    <source>
        <dbReference type="EMBL" id="KAJ3610133.1"/>
    </source>
</evidence>
<comment type="caution">
    <text evidence="2">The sequence shown here is derived from an EMBL/GenBank/DDBJ whole genome shotgun (WGS) entry which is preliminary data.</text>
</comment>
<evidence type="ECO:0000313" key="3">
    <source>
        <dbReference type="Proteomes" id="UP001148018"/>
    </source>
</evidence>
<protein>
    <submittedName>
        <fullName evidence="2">Uncharacterized protein</fullName>
    </submittedName>
</protein>
<feature type="compositionally biased region" description="Basic and acidic residues" evidence="1">
    <location>
        <begin position="71"/>
        <end position="83"/>
    </location>
</feature>